<organism evidence="1">
    <name type="scientific">freshwater metagenome</name>
    <dbReference type="NCBI Taxonomy" id="449393"/>
    <lineage>
        <taxon>unclassified sequences</taxon>
        <taxon>metagenomes</taxon>
        <taxon>ecological metagenomes</taxon>
    </lineage>
</organism>
<evidence type="ECO:0000313" key="1">
    <source>
        <dbReference type="EMBL" id="CAB4829213.1"/>
    </source>
</evidence>
<accession>A0A6J7A8P1</accession>
<proteinExistence type="predicted"/>
<protein>
    <submittedName>
        <fullName evidence="1">Unannotated protein</fullName>
    </submittedName>
</protein>
<dbReference type="AlphaFoldDB" id="A0A6J7A8P1"/>
<name>A0A6J7A8P1_9ZZZZ</name>
<sequence>MGRIILTGISQGKHKFKLEYPIIDGKTICMAICTCGYEVEILYFENYGGTKDLQMKWEKHIGIWKDWV</sequence>
<dbReference type="EMBL" id="CAFABF010000039">
    <property type="protein sequence ID" value="CAB4829213.1"/>
    <property type="molecule type" value="Genomic_DNA"/>
</dbReference>
<reference evidence="1" key="1">
    <citation type="submission" date="2020-05" db="EMBL/GenBank/DDBJ databases">
        <authorList>
            <person name="Chiriac C."/>
            <person name="Salcher M."/>
            <person name="Ghai R."/>
            <person name="Kavagutti S V."/>
        </authorList>
    </citation>
    <scope>NUCLEOTIDE SEQUENCE</scope>
</reference>
<gene>
    <name evidence="1" type="ORF">UFOPK3167_00843</name>
</gene>